<evidence type="ECO:0000256" key="1">
    <source>
        <dbReference type="SAM" id="MobiDB-lite"/>
    </source>
</evidence>
<keyword evidence="3" id="KW-1185">Reference proteome</keyword>
<dbReference type="AlphaFoldDB" id="A0AAV7H780"/>
<name>A0AAV7H780_DENCH</name>
<evidence type="ECO:0000313" key="3">
    <source>
        <dbReference type="Proteomes" id="UP000775213"/>
    </source>
</evidence>
<reference evidence="2 3" key="1">
    <citation type="journal article" date="2021" name="Hortic Res">
        <title>Chromosome-scale assembly of the Dendrobium chrysotoxum genome enhances the understanding of orchid evolution.</title>
        <authorList>
            <person name="Zhang Y."/>
            <person name="Zhang G.Q."/>
            <person name="Zhang D."/>
            <person name="Liu X.D."/>
            <person name="Xu X.Y."/>
            <person name="Sun W.H."/>
            <person name="Yu X."/>
            <person name="Zhu X."/>
            <person name="Wang Z.W."/>
            <person name="Zhao X."/>
            <person name="Zhong W.Y."/>
            <person name="Chen H."/>
            <person name="Yin W.L."/>
            <person name="Huang T."/>
            <person name="Niu S.C."/>
            <person name="Liu Z.J."/>
        </authorList>
    </citation>
    <scope>NUCLEOTIDE SEQUENCE [LARGE SCALE GENOMIC DNA]</scope>
    <source>
        <strain evidence="2">Lindl</strain>
    </source>
</reference>
<dbReference type="EMBL" id="JAGFBR010000007">
    <property type="protein sequence ID" value="KAH0463843.1"/>
    <property type="molecule type" value="Genomic_DNA"/>
</dbReference>
<comment type="caution">
    <text evidence="2">The sequence shown here is derived from an EMBL/GenBank/DDBJ whole genome shotgun (WGS) entry which is preliminary data.</text>
</comment>
<dbReference type="Proteomes" id="UP000775213">
    <property type="component" value="Unassembled WGS sequence"/>
</dbReference>
<proteinExistence type="predicted"/>
<evidence type="ECO:0000313" key="2">
    <source>
        <dbReference type="EMBL" id="KAH0463843.1"/>
    </source>
</evidence>
<organism evidence="2 3">
    <name type="scientific">Dendrobium chrysotoxum</name>
    <name type="common">Orchid</name>
    <dbReference type="NCBI Taxonomy" id="161865"/>
    <lineage>
        <taxon>Eukaryota</taxon>
        <taxon>Viridiplantae</taxon>
        <taxon>Streptophyta</taxon>
        <taxon>Embryophyta</taxon>
        <taxon>Tracheophyta</taxon>
        <taxon>Spermatophyta</taxon>
        <taxon>Magnoliopsida</taxon>
        <taxon>Liliopsida</taxon>
        <taxon>Asparagales</taxon>
        <taxon>Orchidaceae</taxon>
        <taxon>Epidendroideae</taxon>
        <taxon>Malaxideae</taxon>
        <taxon>Dendrobiinae</taxon>
        <taxon>Dendrobium</taxon>
    </lineage>
</organism>
<gene>
    <name evidence="2" type="ORF">IEQ34_006629</name>
</gene>
<sequence>MQLKVGPNRSIRSNQARPPPPGFISVYEITLHEGLRYPLVPRFLASFKACSFTSDFTTWDPSKNWSSSFIFVKNEWGLQKRWGRLKELPNCPHIGEEI</sequence>
<accession>A0AAV7H780</accession>
<feature type="region of interest" description="Disordered" evidence="1">
    <location>
        <begin position="1"/>
        <end position="21"/>
    </location>
</feature>
<protein>
    <submittedName>
        <fullName evidence="2">Uncharacterized protein</fullName>
    </submittedName>
</protein>